<evidence type="ECO:0000256" key="1">
    <source>
        <dbReference type="ARBA" id="ARBA00006295"/>
    </source>
</evidence>
<name>A0A3B0ZYC0_9ZZZZ</name>
<dbReference type="GO" id="GO:0007059">
    <property type="term" value="P:chromosome segregation"/>
    <property type="evidence" value="ECO:0007669"/>
    <property type="project" value="UniProtKB-KW"/>
</dbReference>
<protein>
    <submittedName>
        <fullName evidence="6">Chromosome (Plasmid) partitioning protein ParB</fullName>
    </submittedName>
</protein>
<dbReference type="InterPro" id="IPR004437">
    <property type="entry name" value="ParB/RepB/Spo0J"/>
</dbReference>
<dbReference type="Pfam" id="PF23552">
    <property type="entry name" value="ParB_C"/>
    <property type="match status" value="1"/>
</dbReference>
<dbReference type="InterPro" id="IPR003115">
    <property type="entry name" value="ParB_N"/>
</dbReference>
<gene>
    <name evidence="6" type="ORF">MNBD_GAMMA23-2216</name>
</gene>
<dbReference type="Pfam" id="PF17762">
    <property type="entry name" value="HTH_ParB"/>
    <property type="match status" value="1"/>
</dbReference>
<feature type="domain" description="ParB-like N-terminal" evidence="5">
    <location>
        <begin position="39"/>
        <end position="133"/>
    </location>
</feature>
<feature type="compositionally biased region" description="Polar residues" evidence="4">
    <location>
        <begin position="18"/>
        <end position="36"/>
    </location>
</feature>
<dbReference type="InterPro" id="IPR057240">
    <property type="entry name" value="ParB_dimer_C"/>
</dbReference>
<dbReference type="SUPFAM" id="SSF109709">
    <property type="entry name" value="KorB DNA-binding domain-like"/>
    <property type="match status" value="1"/>
</dbReference>
<evidence type="ECO:0000313" key="6">
    <source>
        <dbReference type="EMBL" id="VAW94250.1"/>
    </source>
</evidence>
<dbReference type="Gene3D" id="3.90.1530.30">
    <property type="match status" value="1"/>
</dbReference>
<dbReference type="GO" id="GO:0003677">
    <property type="term" value="F:DNA binding"/>
    <property type="evidence" value="ECO:0007669"/>
    <property type="project" value="UniProtKB-KW"/>
</dbReference>
<dbReference type="PANTHER" id="PTHR33375">
    <property type="entry name" value="CHROMOSOME-PARTITIONING PROTEIN PARB-RELATED"/>
    <property type="match status" value="1"/>
</dbReference>
<dbReference type="GO" id="GO:0045881">
    <property type="term" value="P:positive regulation of sporulation resulting in formation of a cellular spore"/>
    <property type="evidence" value="ECO:0007669"/>
    <property type="project" value="TreeGrafter"/>
</dbReference>
<keyword evidence="3" id="KW-0238">DNA-binding</keyword>
<keyword evidence="2" id="KW-0159">Chromosome partition</keyword>
<feature type="region of interest" description="Disordered" evidence="4">
    <location>
        <begin position="1"/>
        <end position="37"/>
    </location>
</feature>
<dbReference type="InterPro" id="IPR050336">
    <property type="entry name" value="Chromosome_partition/occlusion"/>
</dbReference>
<sequence>MKKRGLGRDLSALLGSSAKKQTAVSGEQTQVSQTTEGLKKLPVEQMVRGRYQPRTEFHEEQLQELADSIGKQGIIQPIIVRSISVDPAKPKYEIIAGERRWRAAQLASLHEVPVVIKKYTDEEAIAVSLIENIQREDLNPIEEASSLDRLIQEFGLTHQEAADAVGRSRAAVSNLLRLLSLDVGVKEMLAHGDIEMGHARALLSLETTLQPSVANLVISKGLSVREIEAHVRKILNPTSKKENTSVNTSEDLHISDLQNRLSETLGAKVTCQHSAKGKGKLVIQYNSLDELDGILEHIK</sequence>
<dbReference type="FunFam" id="3.90.1530.30:FF:000001">
    <property type="entry name" value="Chromosome partitioning protein ParB"/>
    <property type="match status" value="1"/>
</dbReference>
<dbReference type="Pfam" id="PF02195">
    <property type="entry name" value="ParB_N"/>
    <property type="match status" value="1"/>
</dbReference>
<dbReference type="InterPro" id="IPR036086">
    <property type="entry name" value="ParB/Sulfiredoxin_sf"/>
</dbReference>
<evidence type="ECO:0000256" key="2">
    <source>
        <dbReference type="ARBA" id="ARBA00022829"/>
    </source>
</evidence>
<reference evidence="6" key="1">
    <citation type="submission" date="2018-06" db="EMBL/GenBank/DDBJ databases">
        <authorList>
            <person name="Zhirakovskaya E."/>
        </authorList>
    </citation>
    <scope>NUCLEOTIDE SEQUENCE</scope>
</reference>
<dbReference type="Gene3D" id="1.10.10.2830">
    <property type="match status" value="1"/>
</dbReference>
<dbReference type="GO" id="GO:0005694">
    <property type="term" value="C:chromosome"/>
    <property type="evidence" value="ECO:0007669"/>
    <property type="project" value="TreeGrafter"/>
</dbReference>
<comment type="similarity">
    <text evidence="1">Belongs to the ParB family.</text>
</comment>
<dbReference type="CDD" id="cd16393">
    <property type="entry name" value="SPO0J_N"/>
    <property type="match status" value="1"/>
</dbReference>
<dbReference type="SUPFAM" id="SSF110849">
    <property type="entry name" value="ParB/Sulfiredoxin"/>
    <property type="match status" value="1"/>
</dbReference>
<evidence type="ECO:0000256" key="3">
    <source>
        <dbReference type="ARBA" id="ARBA00023125"/>
    </source>
</evidence>
<evidence type="ECO:0000259" key="5">
    <source>
        <dbReference type="SMART" id="SM00470"/>
    </source>
</evidence>
<dbReference type="FunFam" id="1.10.10.2830:FF:000001">
    <property type="entry name" value="Chromosome partitioning protein ParB"/>
    <property type="match status" value="1"/>
</dbReference>
<accession>A0A3B0ZYC0</accession>
<dbReference type="PANTHER" id="PTHR33375:SF1">
    <property type="entry name" value="CHROMOSOME-PARTITIONING PROTEIN PARB-RELATED"/>
    <property type="match status" value="1"/>
</dbReference>
<organism evidence="6">
    <name type="scientific">hydrothermal vent metagenome</name>
    <dbReference type="NCBI Taxonomy" id="652676"/>
    <lineage>
        <taxon>unclassified sequences</taxon>
        <taxon>metagenomes</taxon>
        <taxon>ecological metagenomes</taxon>
    </lineage>
</organism>
<evidence type="ECO:0000256" key="4">
    <source>
        <dbReference type="SAM" id="MobiDB-lite"/>
    </source>
</evidence>
<dbReference type="EMBL" id="UOFT01000036">
    <property type="protein sequence ID" value="VAW94250.1"/>
    <property type="molecule type" value="Genomic_DNA"/>
</dbReference>
<proteinExistence type="inferred from homology"/>
<dbReference type="NCBIfam" id="TIGR00180">
    <property type="entry name" value="parB_part"/>
    <property type="match status" value="1"/>
</dbReference>
<dbReference type="SMART" id="SM00470">
    <property type="entry name" value="ParB"/>
    <property type="match status" value="1"/>
</dbReference>
<dbReference type="InterPro" id="IPR041468">
    <property type="entry name" value="HTH_ParB/Spo0J"/>
</dbReference>
<dbReference type="AlphaFoldDB" id="A0A3B0ZYC0"/>